<protein>
    <recommendedName>
        <fullName evidence="4">Nodulin-related protein 1</fullName>
    </recommendedName>
</protein>
<dbReference type="KEGG" id="egt:105974710"/>
<evidence type="ECO:0000313" key="3">
    <source>
        <dbReference type="Proteomes" id="UP000030748"/>
    </source>
</evidence>
<evidence type="ECO:0000256" key="1">
    <source>
        <dbReference type="SAM" id="MobiDB-lite"/>
    </source>
</evidence>
<evidence type="ECO:0008006" key="4">
    <source>
        <dbReference type="Google" id="ProtNLM"/>
    </source>
</evidence>
<organism evidence="2 3">
    <name type="scientific">Erythranthe guttata</name>
    <name type="common">Yellow monkey flower</name>
    <name type="synonym">Mimulus guttatus</name>
    <dbReference type="NCBI Taxonomy" id="4155"/>
    <lineage>
        <taxon>Eukaryota</taxon>
        <taxon>Viridiplantae</taxon>
        <taxon>Streptophyta</taxon>
        <taxon>Embryophyta</taxon>
        <taxon>Tracheophyta</taxon>
        <taxon>Spermatophyta</taxon>
        <taxon>Magnoliopsida</taxon>
        <taxon>eudicotyledons</taxon>
        <taxon>Gunneridae</taxon>
        <taxon>Pentapetalae</taxon>
        <taxon>asterids</taxon>
        <taxon>lamiids</taxon>
        <taxon>Lamiales</taxon>
        <taxon>Phrymaceae</taxon>
        <taxon>Erythranthe</taxon>
    </lineage>
</organism>
<gene>
    <name evidence="2" type="ORF">MIMGU_mgv1a015134mg</name>
</gene>
<dbReference type="STRING" id="4155.A0A022Q415"/>
<accession>A0A022Q415</accession>
<dbReference type="eggNOG" id="ENOG502S1DM">
    <property type="taxonomic scope" value="Eukaryota"/>
</dbReference>
<feature type="compositionally biased region" description="Basic and acidic residues" evidence="1">
    <location>
        <begin position="130"/>
        <end position="143"/>
    </location>
</feature>
<feature type="compositionally biased region" description="Basic and acidic residues" evidence="1">
    <location>
        <begin position="53"/>
        <end position="62"/>
    </location>
</feature>
<dbReference type="PhylomeDB" id="A0A022Q415"/>
<dbReference type="Proteomes" id="UP000030748">
    <property type="component" value="Unassembled WGS sequence"/>
</dbReference>
<feature type="region of interest" description="Disordered" evidence="1">
    <location>
        <begin position="99"/>
        <end position="167"/>
    </location>
</feature>
<dbReference type="PANTHER" id="PTHR35098">
    <property type="entry name" value="EXPRESSED PROTEIN"/>
    <property type="match status" value="1"/>
</dbReference>
<reference evidence="2 3" key="1">
    <citation type="journal article" date="2013" name="Proc. Natl. Acad. Sci. U.S.A.">
        <title>Fine-scale variation in meiotic recombination in Mimulus inferred from population shotgun sequencing.</title>
        <authorList>
            <person name="Hellsten U."/>
            <person name="Wright K.M."/>
            <person name="Jenkins J."/>
            <person name="Shu S."/>
            <person name="Yuan Y."/>
            <person name="Wessler S.R."/>
            <person name="Schmutz J."/>
            <person name="Willis J.H."/>
            <person name="Rokhsar D.S."/>
        </authorList>
    </citation>
    <scope>NUCLEOTIDE SEQUENCE [LARGE SCALE GENOMIC DNA]</scope>
    <source>
        <strain evidence="3">cv. DUN x IM62</strain>
    </source>
</reference>
<sequence length="167" mass="17638">MDFLANLSKKDEDHKKTKPVSQDPNTTGHNRKPSKSDLIHSAKVVTDAAQSHFRRDPEKYDKGQLAGATADLLSAASDLGKLNDTDGIGKYVDKAEGYLRHYSSSHSPAHPGKTGDHQTTSSGGGGKKPSHGDGGDHYSDGGKKPSHGGEGLGSGDFLKMAGNFLKK</sequence>
<name>A0A022Q415_ERYGU</name>
<feature type="region of interest" description="Disordered" evidence="1">
    <location>
        <begin position="1"/>
        <end position="64"/>
    </location>
</feature>
<dbReference type="OMA" id="YEISHSH"/>
<dbReference type="AlphaFoldDB" id="A0A022Q415"/>
<dbReference type="OrthoDB" id="695806at2759"/>
<feature type="compositionally biased region" description="Polar residues" evidence="1">
    <location>
        <begin position="19"/>
        <end position="28"/>
    </location>
</feature>
<dbReference type="GO" id="GO:0009408">
    <property type="term" value="P:response to heat"/>
    <property type="evidence" value="ECO:0007669"/>
    <property type="project" value="InterPro"/>
</dbReference>
<dbReference type="InterPro" id="IPR040294">
    <property type="entry name" value="Nodulin-rel_1/2"/>
</dbReference>
<evidence type="ECO:0000313" key="2">
    <source>
        <dbReference type="EMBL" id="EYU22384.1"/>
    </source>
</evidence>
<dbReference type="EMBL" id="KI632201">
    <property type="protein sequence ID" value="EYU22384.1"/>
    <property type="molecule type" value="Genomic_DNA"/>
</dbReference>
<keyword evidence="3" id="KW-1185">Reference proteome</keyword>
<dbReference type="GO" id="GO:0010115">
    <property type="term" value="P:regulation of abscisic acid biosynthetic process"/>
    <property type="evidence" value="ECO:0007669"/>
    <property type="project" value="InterPro"/>
</dbReference>
<proteinExistence type="predicted"/>
<dbReference type="PANTHER" id="PTHR35098:SF1">
    <property type="entry name" value="NODULIN-RELATED PROTEIN 2"/>
    <property type="match status" value="1"/>
</dbReference>